<proteinExistence type="predicted"/>
<dbReference type="SUPFAM" id="SSF89260">
    <property type="entry name" value="Collagen-binding domain"/>
    <property type="match status" value="1"/>
</dbReference>
<protein>
    <submittedName>
        <fullName evidence="2">Uncharacterized protein</fullName>
    </submittedName>
</protein>
<evidence type="ECO:0000313" key="5">
    <source>
        <dbReference type="Proteomes" id="UP000223445"/>
    </source>
</evidence>
<keyword evidence="1" id="KW-0732">Signal</keyword>
<sequence length="172" mass="18902">MLKNAGLGLLSTAIVLTSGLGLSSTASADTTKIAFLVESKGEITRSIDLIGYKDKEPNNTLENASIFGLNGVVYGNLNLTDKEGVDIFEFTPNKTNLAYFKLTGFYNDNNFDLYLLDSSGNELARSQTNVTENIYYKVQAGKTYYLKIQASARHNPDGDFDYTLKSFAEGNY</sequence>
<evidence type="ECO:0000313" key="3">
    <source>
        <dbReference type="EMBL" id="PGZ00236.1"/>
    </source>
</evidence>
<reference evidence="4 5" key="1">
    <citation type="submission" date="2017-09" db="EMBL/GenBank/DDBJ databases">
        <title>Large-scale bioinformatics analysis of Bacillus genomes uncovers conserved roles of natural products in bacterial physiology.</title>
        <authorList>
            <consortium name="Agbiome Team Llc"/>
            <person name="Bleich R.M."/>
            <person name="Grubbs K.J."/>
            <person name="Santa Maria K.C."/>
            <person name="Allen S.E."/>
            <person name="Farag S."/>
            <person name="Shank E.A."/>
            <person name="Bowers A."/>
        </authorList>
    </citation>
    <scope>NUCLEOTIDE SEQUENCE [LARGE SCALE GENOMIC DNA]</scope>
    <source>
        <strain evidence="3 5">AFS030179</strain>
        <strain evidence="2 4">AFS094940</strain>
    </source>
</reference>
<dbReference type="Gene3D" id="2.60.120.380">
    <property type="match status" value="1"/>
</dbReference>
<comment type="caution">
    <text evidence="2">The sequence shown here is derived from an EMBL/GenBank/DDBJ whole genome shotgun (WGS) entry which is preliminary data.</text>
</comment>
<dbReference type="RefSeq" id="WP_097877552.1">
    <property type="nucleotide sequence ID" value="NZ_NTQF01000023.1"/>
</dbReference>
<dbReference type="Proteomes" id="UP000220127">
    <property type="component" value="Unassembled WGS sequence"/>
</dbReference>
<name>A0A9X6YFZ4_BACTU</name>
<evidence type="ECO:0000313" key="2">
    <source>
        <dbReference type="EMBL" id="PED13211.1"/>
    </source>
</evidence>
<dbReference type="EMBL" id="NVMD01000019">
    <property type="protein sequence ID" value="PED13211.1"/>
    <property type="molecule type" value="Genomic_DNA"/>
</dbReference>
<accession>A0A9X6YFZ4</accession>
<gene>
    <name evidence="3" type="ORF">COE48_26450</name>
    <name evidence="2" type="ORF">CON01_17445</name>
</gene>
<dbReference type="EMBL" id="NUPM01000026">
    <property type="protein sequence ID" value="PGZ00236.1"/>
    <property type="molecule type" value="Genomic_DNA"/>
</dbReference>
<feature type="chain" id="PRO_5040837178" evidence="1">
    <location>
        <begin position="29"/>
        <end position="172"/>
    </location>
</feature>
<dbReference type="Proteomes" id="UP000223445">
    <property type="component" value="Unassembled WGS sequence"/>
</dbReference>
<dbReference type="AlphaFoldDB" id="A0A9X6YFZ4"/>
<evidence type="ECO:0000313" key="4">
    <source>
        <dbReference type="Proteomes" id="UP000220127"/>
    </source>
</evidence>
<organism evidence="2 4">
    <name type="scientific">Bacillus thuringiensis</name>
    <dbReference type="NCBI Taxonomy" id="1428"/>
    <lineage>
        <taxon>Bacteria</taxon>
        <taxon>Bacillati</taxon>
        <taxon>Bacillota</taxon>
        <taxon>Bacilli</taxon>
        <taxon>Bacillales</taxon>
        <taxon>Bacillaceae</taxon>
        <taxon>Bacillus</taxon>
        <taxon>Bacillus cereus group</taxon>
    </lineage>
</organism>
<feature type="signal peptide" evidence="1">
    <location>
        <begin position="1"/>
        <end position="28"/>
    </location>
</feature>
<evidence type="ECO:0000256" key="1">
    <source>
        <dbReference type="SAM" id="SignalP"/>
    </source>
</evidence>